<protein>
    <submittedName>
        <fullName evidence="2">Uncharacterized protein</fullName>
    </submittedName>
</protein>
<feature type="transmembrane region" description="Helical" evidence="1">
    <location>
        <begin position="20"/>
        <end position="39"/>
    </location>
</feature>
<name>A0A328VP59_9CHLR</name>
<dbReference type="EMBL" id="MCIF01000002">
    <property type="protein sequence ID" value="RAQ95945.1"/>
    <property type="molecule type" value="Genomic_DNA"/>
</dbReference>
<keyword evidence="1" id="KW-0472">Membrane</keyword>
<reference evidence="2 3" key="1">
    <citation type="submission" date="2016-08" db="EMBL/GenBank/DDBJ databases">
        <title>Analysis of Carbohydrate Active Enzymes in Thermogemmatispora T81 Reveals Carbohydrate Degradation Ability.</title>
        <authorList>
            <person name="Tomazini A."/>
            <person name="Lal S."/>
            <person name="Stott M."/>
            <person name="Henrissat B."/>
            <person name="Polikarpov I."/>
            <person name="Sparling R."/>
            <person name="Levin D.B."/>
        </authorList>
    </citation>
    <scope>NUCLEOTIDE SEQUENCE [LARGE SCALE GENOMIC DNA]</scope>
    <source>
        <strain evidence="2 3">T81</strain>
    </source>
</reference>
<accession>A0A328VP59</accession>
<keyword evidence="1" id="KW-1133">Transmembrane helix</keyword>
<sequence length="82" mass="8778">MNTLNNLNTVIAQLQQNAARIGITIAGLLVAIYAVKIMLDQDTSPAARAERWSHLKRVFLCAAIIAAAGAFVQLATSLGRML</sequence>
<comment type="caution">
    <text evidence="2">The sequence shown here is derived from an EMBL/GenBank/DDBJ whole genome shotgun (WGS) entry which is preliminary data.</text>
</comment>
<dbReference type="AlphaFoldDB" id="A0A328VP59"/>
<feature type="transmembrane region" description="Helical" evidence="1">
    <location>
        <begin position="59"/>
        <end position="79"/>
    </location>
</feature>
<dbReference type="RefSeq" id="WP_112429114.1">
    <property type="nucleotide sequence ID" value="NZ_MCIF01000002.1"/>
</dbReference>
<proteinExistence type="predicted"/>
<dbReference type="Proteomes" id="UP000248706">
    <property type="component" value="Unassembled WGS sequence"/>
</dbReference>
<evidence type="ECO:0000313" key="2">
    <source>
        <dbReference type="EMBL" id="RAQ95945.1"/>
    </source>
</evidence>
<evidence type="ECO:0000256" key="1">
    <source>
        <dbReference type="SAM" id="Phobius"/>
    </source>
</evidence>
<evidence type="ECO:0000313" key="3">
    <source>
        <dbReference type="Proteomes" id="UP000248706"/>
    </source>
</evidence>
<dbReference type="OrthoDB" id="165986at2"/>
<gene>
    <name evidence="2" type="ORF">A4R35_10400</name>
</gene>
<keyword evidence="3" id="KW-1185">Reference proteome</keyword>
<keyword evidence="1" id="KW-0812">Transmembrane</keyword>
<organism evidence="2 3">
    <name type="scientific">Thermogemmatispora tikiterensis</name>
    <dbReference type="NCBI Taxonomy" id="1825093"/>
    <lineage>
        <taxon>Bacteria</taxon>
        <taxon>Bacillati</taxon>
        <taxon>Chloroflexota</taxon>
        <taxon>Ktedonobacteria</taxon>
        <taxon>Thermogemmatisporales</taxon>
        <taxon>Thermogemmatisporaceae</taxon>
        <taxon>Thermogemmatispora</taxon>
    </lineage>
</organism>